<reference evidence="9" key="2">
    <citation type="submission" date="2025-09" db="UniProtKB">
        <authorList>
            <consortium name="Ensembl"/>
        </authorList>
    </citation>
    <scope>IDENTIFICATION</scope>
</reference>
<dbReference type="Gene3D" id="2.170.150.20">
    <property type="entry name" value="Peptide methionine sulfoxide reductase"/>
    <property type="match status" value="1"/>
</dbReference>
<evidence type="ECO:0000256" key="2">
    <source>
        <dbReference type="ARBA" id="ARBA00022723"/>
    </source>
</evidence>
<dbReference type="Pfam" id="PF01641">
    <property type="entry name" value="SelR"/>
    <property type="match status" value="1"/>
</dbReference>
<dbReference type="GO" id="GO:0030091">
    <property type="term" value="P:protein repair"/>
    <property type="evidence" value="ECO:0007669"/>
    <property type="project" value="InterPro"/>
</dbReference>
<dbReference type="AlphaFoldDB" id="A0A8C4QIX7"/>
<dbReference type="GO" id="GO:0033743">
    <property type="term" value="F:peptide-methionine (R)-S-oxide reductase activity"/>
    <property type="evidence" value="ECO:0007669"/>
    <property type="project" value="UniProtKB-EC"/>
</dbReference>
<dbReference type="Ensembl" id="ENSEBUT00000016224.1">
    <property type="protein sequence ID" value="ENSEBUP00000015648.1"/>
    <property type="gene ID" value="ENSEBUG00000009857.1"/>
</dbReference>
<dbReference type="NCBIfam" id="TIGR00357">
    <property type="entry name" value="peptide-methionine (R)-S-oxide reductase MsrB"/>
    <property type="match status" value="1"/>
</dbReference>
<comment type="function">
    <text evidence="7">Methionine-sulfoxide reductase that specifically reduces methionine (R)-sulfoxide back to methionine. While in many cases methionine oxidation is the result of random oxidation following oxidative stress, methionine oxidation is also a post-translational modification that takes place on specific residues.</text>
</comment>
<keyword evidence="3 7" id="KW-0862">Zinc</keyword>
<keyword evidence="4 7" id="KW-0560">Oxidoreductase</keyword>
<dbReference type="OMA" id="YDETTDW"/>
<dbReference type="GO" id="GO:0046872">
    <property type="term" value="F:metal ion binding"/>
    <property type="evidence" value="ECO:0007669"/>
    <property type="project" value="UniProtKB-KW"/>
</dbReference>
<organism evidence="9 10">
    <name type="scientific">Eptatretus burgeri</name>
    <name type="common">Inshore hagfish</name>
    <dbReference type="NCBI Taxonomy" id="7764"/>
    <lineage>
        <taxon>Eukaryota</taxon>
        <taxon>Metazoa</taxon>
        <taxon>Chordata</taxon>
        <taxon>Craniata</taxon>
        <taxon>Vertebrata</taxon>
        <taxon>Cyclostomata</taxon>
        <taxon>Myxini</taxon>
        <taxon>Myxiniformes</taxon>
        <taxon>Myxinidae</taxon>
        <taxon>Eptatretinae</taxon>
        <taxon>Eptatretus</taxon>
    </lineage>
</organism>
<dbReference type="GO" id="GO:0033745">
    <property type="term" value="F:L-methionine-(R)-S-oxide reductase activity"/>
    <property type="evidence" value="ECO:0007669"/>
    <property type="project" value="UniProtKB-EC"/>
</dbReference>
<evidence type="ECO:0000313" key="9">
    <source>
        <dbReference type="Ensembl" id="ENSEBUP00000015648.1"/>
    </source>
</evidence>
<evidence type="ECO:0000259" key="8">
    <source>
        <dbReference type="PROSITE" id="PS51790"/>
    </source>
</evidence>
<dbReference type="InterPro" id="IPR011057">
    <property type="entry name" value="Mss4-like_sf"/>
</dbReference>
<comment type="catalytic activity">
    <reaction evidence="6">
        <text>[thioredoxin]-disulfide + L-methionine + H2O = L-methionine (R)-S-oxide + [thioredoxin]-dithiol</text>
        <dbReference type="Rhea" id="RHEA:21260"/>
        <dbReference type="Rhea" id="RHEA-COMP:10698"/>
        <dbReference type="Rhea" id="RHEA-COMP:10700"/>
        <dbReference type="ChEBI" id="CHEBI:15377"/>
        <dbReference type="ChEBI" id="CHEBI:29950"/>
        <dbReference type="ChEBI" id="CHEBI:50058"/>
        <dbReference type="ChEBI" id="CHEBI:57844"/>
        <dbReference type="ChEBI" id="CHEBI:58773"/>
        <dbReference type="EC" id="1.8.4.14"/>
    </reaction>
</comment>
<comment type="similarity">
    <text evidence="1 7">Belongs to the MsrB Met sulfoxide reductase family.</text>
</comment>
<comment type="cofactor">
    <cofactor evidence="7">
        <name>Zn(2+)</name>
        <dbReference type="ChEBI" id="CHEBI:29105"/>
    </cofactor>
    <text evidence="7">Binds 1 zinc ion per subunit.</text>
</comment>
<dbReference type="GO" id="GO:0006979">
    <property type="term" value="P:response to oxidative stress"/>
    <property type="evidence" value="ECO:0007669"/>
    <property type="project" value="InterPro"/>
</dbReference>
<dbReference type="SUPFAM" id="SSF51316">
    <property type="entry name" value="Mss4-like"/>
    <property type="match status" value="1"/>
</dbReference>
<keyword evidence="10" id="KW-1185">Reference proteome</keyword>
<dbReference type="GeneTree" id="ENSGT00940000155240"/>
<dbReference type="InterPro" id="IPR002579">
    <property type="entry name" value="Met_Sox_Rdtase_MsrB_dom"/>
</dbReference>
<evidence type="ECO:0000256" key="1">
    <source>
        <dbReference type="ARBA" id="ARBA00007174"/>
    </source>
</evidence>
<accession>A0A8C4QIX7</accession>
<evidence type="ECO:0000256" key="3">
    <source>
        <dbReference type="ARBA" id="ARBA00022833"/>
    </source>
</evidence>
<comment type="catalytic activity">
    <reaction evidence="5 7">
        <text>L-methionyl-[protein] + [thioredoxin]-disulfide + H2O = L-methionyl-(R)-S-oxide-[protein] + [thioredoxin]-dithiol</text>
        <dbReference type="Rhea" id="RHEA:24164"/>
        <dbReference type="Rhea" id="RHEA-COMP:10698"/>
        <dbReference type="Rhea" id="RHEA-COMP:10700"/>
        <dbReference type="Rhea" id="RHEA-COMP:12313"/>
        <dbReference type="Rhea" id="RHEA-COMP:12314"/>
        <dbReference type="ChEBI" id="CHEBI:15377"/>
        <dbReference type="ChEBI" id="CHEBI:16044"/>
        <dbReference type="ChEBI" id="CHEBI:29950"/>
        <dbReference type="ChEBI" id="CHEBI:45764"/>
        <dbReference type="ChEBI" id="CHEBI:50058"/>
        <dbReference type="EC" id="1.8.4.12"/>
    </reaction>
</comment>
<proteinExistence type="inferred from homology"/>
<evidence type="ECO:0000256" key="4">
    <source>
        <dbReference type="ARBA" id="ARBA00023002"/>
    </source>
</evidence>
<dbReference type="GO" id="GO:0005737">
    <property type="term" value="C:cytoplasm"/>
    <property type="evidence" value="ECO:0007669"/>
    <property type="project" value="TreeGrafter"/>
</dbReference>
<name>A0A8C4QIX7_EPTBU</name>
<dbReference type="EC" id="1.8.4.12" evidence="7"/>
<dbReference type="PANTHER" id="PTHR10173:SF37">
    <property type="entry name" value="METHIONINE-R-SULFOXIDE REDUCTASE B2, MITOCHONDRIAL"/>
    <property type="match status" value="1"/>
</dbReference>
<dbReference type="InterPro" id="IPR028427">
    <property type="entry name" value="Met_Sox_Rdtase_MsrB"/>
</dbReference>
<dbReference type="Proteomes" id="UP000694388">
    <property type="component" value="Unplaced"/>
</dbReference>
<keyword evidence="2 7" id="KW-0479">Metal-binding</keyword>
<protein>
    <recommendedName>
        <fullName evidence="7">Peptide-methionine (R)-S-oxide reductase</fullName>
        <ecNumber evidence="7">1.8.4.12</ecNumber>
    </recommendedName>
</protein>
<evidence type="ECO:0000256" key="5">
    <source>
        <dbReference type="ARBA" id="ARBA00048488"/>
    </source>
</evidence>
<evidence type="ECO:0000313" key="10">
    <source>
        <dbReference type="Proteomes" id="UP000694388"/>
    </source>
</evidence>
<dbReference type="PROSITE" id="PS51790">
    <property type="entry name" value="MSRB"/>
    <property type="match status" value="1"/>
</dbReference>
<evidence type="ECO:0000256" key="6">
    <source>
        <dbReference type="ARBA" id="ARBA00049261"/>
    </source>
</evidence>
<dbReference type="FunFam" id="2.170.150.20:FF:000001">
    <property type="entry name" value="Peptide methionine sulfoxide reductase MsrB"/>
    <property type="match status" value="1"/>
</dbReference>
<evidence type="ECO:0000256" key="7">
    <source>
        <dbReference type="RuleBase" id="RU365044"/>
    </source>
</evidence>
<reference evidence="9" key="1">
    <citation type="submission" date="2025-08" db="UniProtKB">
        <authorList>
            <consortium name="Ensembl"/>
        </authorList>
    </citation>
    <scope>IDENTIFICATION</scope>
</reference>
<sequence>MQAANRSVRRILTTAPRILLSSRPPQSTLSNLSFRKVSSTSFFRRSLTRHDNQMLSEDWKVKLSPEQFVVTRERDTEMPFSGDYLYHSEEGTYHCVCCQSALFSSNAKYDSGSGWPSFWEAMRAHPEDNSACNVLLRPDNSAGAVRTEVICKHCDAHLGHVFDDGPEPSGRRYCINSVALTFKPAPSG</sequence>
<dbReference type="PANTHER" id="PTHR10173">
    <property type="entry name" value="METHIONINE SULFOXIDE REDUCTASE"/>
    <property type="match status" value="1"/>
</dbReference>
<feature type="domain" description="MsrB" evidence="8">
    <location>
        <begin position="56"/>
        <end position="185"/>
    </location>
</feature>